<evidence type="ECO:0000313" key="4">
    <source>
        <dbReference type="Proteomes" id="UP000297890"/>
    </source>
</evidence>
<keyword evidence="1" id="KW-1133">Transmembrane helix</keyword>
<reference evidence="3 4" key="1">
    <citation type="journal article" date="2019" name="ISME J.">
        <title>Candidatus Macondimonas diazotrophica, a novel gammaproteobacterial genus dominating crude-oil-contaminated coastal sediments.</title>
        <authorList>
            <person name="Karthikeyan S."/>
            <person name="Konstantinidis K."/>
        </authorList>
    </citation>
    <scope>NUCLEOTIDE SEQUENCE [LARGE SCALE GENOMIC DNA]</scope>
    <source>
        <strain evidence="3 4">KTK01</strain>
    </source>
</reference>
<dbReference type="Proteomes" id="UP000297890">
    <property type="component" value="Unassembled WGS sequence"/>
</dbReference>
<dbReference type="RefSeq" id="WP_135281208.1">
    <property type="nucleotide sequence ID" value="NZ_SRIO01000004.1"/>
</dbReference>
<feature type="transmembrane region" description="Helical" evidence="1">
    <location>
        <begin position="12"/>
        <end position="34"/>
    </location>
</feature>
<accession>A0A4Z0FA86</accession>
<dbReference type="OrthoDB" id="8547299at2"/>
<sequence length="167" mass="17869">MSMNRLRHAPARGFTLIEVLIAVVLLSIGLLGVAGMQLSGLRYHQGAYLRAQATALLTDMTDRMRTNPQGIGDGRYSAIDINTTTSGWQSGLPADPDCAANACTPAQQANLDIRQWGLALGQLPRARGTVTRNGLIFSLAITWQDLDTNTEAPANQTAALNVLINDP</sequence>
<name>A0A4Z0FA86_9GAMM</name>
<gene>
    <name evidence="3" type="primary">pilV</name>
    <name evidence="3" type="ORF">E4680_04570</name>
</gene>
<protein>
    <submittedName>
        <fullName evidence="3">Type IV pilus modification protein PilV</fullName>
    </submittedName>
</protein>
<organism evidence="3 4">
    <name type="scientific">Candidatus Macondimonas diazotrophica</name>
    <dbReference type="NCBI Taxonomy" id="2305248"/>
    <lineage>
        <taxon>Bacteria</taxon>
        <taxon>Pseudomonadati</taxon>
        <taxon>Pseudomonadota</taxon>
        <taxon>Gammaproteobacteria</taxon>
        <taxon>Chromatiales</taxon>
        <taxon>Ectothiorhodospiraceae</taxon>
        <taxon>Candidatus Macondimonas</taxon>
    </lineage>
</organism>
<keyword evidence="1" id="KW-0812">Transmembrane</keyword>
<dbReference type="PROSITE" id="PS00409">
    <property type="entry name" value="PROKAR_NTER_METHYL"/>
    <property type="match status" value="1"/>
</dbReference>
<dbReference type="InterPro" id="IPR013362">
    <property type="entry name" value="Pilus_4_PilV"/>
</dbReference>
<dbReference type="Pfam" id="PF22150">
    <property type="entry name" value="Tt1218-like"/>
    <property type="match status" value="1"/>
</dbReference>
<dbReference type="EMBL" id="SRIO01000004">
    <property type="protein sequence ID" value="TFZ83328.1"/>
    <property type="molecule type" value="Genomic_DNA"/>
</dbReference>
<keyword evidence="1" id="KW-0472">Membrane</keyword>
<feature type="domain" description="Type IV pilin Tt1218-like" evidence="2">
    <location>
        <begin position="36"/>
        <end position="113"/>
    </location>
</feature>
<evidence type="ECO:0000256" key="1">
    <source>
        <dbReference type="SAM" id="Phobius"/>
    </source>
</evidence>
<dbReference type="InterPro" id="IPR012902">
    <property type="entry name" value="N_methyl_site"/>
</dbReference>
<evidence type="ECO:0000259" key="2">
    <source>
        <dbReference type="Pfam" id="PF22150"/>
    </source>
</evidence>
<dbReference type="AlphaFoldDB" id="A0A4Z0FA86"/>
<dbReference type="NCBIfam" id="TIGR02523">
    <property type="entry name" value="type_IV_pilV"/>
    <property type="match status" value="1"/>
</dbReference>
<dbReference type="Pfam" id="PF07963">
    <property type="entry name" value="N_methyl"/>
    <property type="match status" value="1"/>
</dbReference>
<keyword evidence="4" id="KW-1185">Reference proteome</keyword>
<comment type="caution">
    <text evidence="3">The sequence shown here is derived from an EMBL/GenBank/DDBJ whole genome shotgun (WGS) entry which is preliminary data.</text>
</comment>
<evidence type="ECO:0000313" key="3">
    <source>
        <dbReference type="EMBL" id="TFZ83328.1"/>
    </source>
</evidence>
<dbReference type="NCBIfam" id="TIGR02532">
    <property type="entry name" value="IV_pilin_GFxxxE"/>
    <property type="match status" value="1"/>
</dbReference>
<proteinExistence type="predicted"/>
<dbReference type="InterPro" id="IPR054402">
    <property type="entry name" value="Tt1218-like_dom"/>
</dbReference>